<evidence type="ECO:0000256" key="2">
    <source>
        <dbReference type="ARBA" id="ARBA00022448"/>
    </source>
</evidence>
<keyword evidence="3" id="KW-0547">Nucleotide-binding</keyword>
<evidence type="ECO:0000256" key="3">
    <source>
        <dbReference type="ARBA" id="ARBA00022741"/>
    </source>
</evidence>
<dbReference type="InterPro" id="IPR003439">
    <property type="entry name" value="ABC_transporter-like_ATP-bd"/>
</dbReference>
<protein>
    <submittedName>
        <fullName evidence="6">ATP-binding cassette domain-containing protein</fullName>
    </submittedName>
</protein>
<dbReference type="InterPro" id="IPR013563">
    <property type="entry name" value="Oligopep_ABC_C"/>
</dbReference>
<dbReference type="NCBIfam" id="TIGR01727">
    <property type="entry name" value="oligo_HPY"/>
    <property type="match status" value="1"/>
</dbReference>
<accession>A0A6B1D3Y3</accession>
<dbReference type="EMBL" id="VXMH01000023">
    <property type="protein sequence ID" value="MYC94288.1"/>
    <property type="molecule type" value="Genomic_DNA"/>
</dbReference>
<dbReference type="InterPro" id="IPR050319">
    <property type="entry name" value="ABC_transp_ATP-bind"/>
</dbReference>
<feature type="domain" description="ABC transporter" evidence="5">
    <location>
        <begin position="10"/>
        <end position="258"/>
    </location>
</feature>
<keyword evidence="2" id="KW-0813">Transport</keyword>
<dbReference type="InterPro" id="IPR027417">
    <property type="entry name" value="P-loop_NTPase"/>
</dbReference>
<sequence>MTKANGEAFVQIRNLRKDFPIRIGMFSHVRLRAVDDISFDIPKGATMGLVGESGCGKTTAGRCLLRLIEPTSGEIRMGEHNLTDLKSEQVAQMRGRMQMVFQDPGGSLTPRMTIGAILREPLDLHTNLNAHEKDQRVRQLLSQVGLQPDHLTRYPHQFSGGQQQRIGVARAIATHPDFIVLDEPTSALDVSVRGQILRLLTQLQEEMGLTYLFISHDLSVIKHTCNQVAVMYLGRIVEIGSTEDIFGSPAHPYTQALLSAVPIPDPAQRGKERLKLPGEVPSPIDLPPGCRLYSRCPYRRDACLEPGPPLLQVGESHKAACILVDENVRLGGGNTPAALSQLA</sequence>
<evidence type="ECO:0000256" key="1">
    <source>
        <dbReference type="ARBA" id="ARBA00005417"/>
    </source>
</evidence>
<dbReference type="InterPro" id="IPR017871">
    <property type="entry name" value="ABC_transporter-like_CS"/>
</dbReference>
<dbReference type="InterPro" id="IPR003593">
    <property type="entry name" value="AAA+_ATPase"/>
</dbReference>
<organism evidence="6">
    <name type="scientific">Caldilineaceae bacterium SB0661_bin_32</name>
    <dbReference type="NCBI Taxonomy" id="2605255"/>
    <lineage>
        <taxon>Bacteria</taxon>
        <taxon>Bacillati</taxon>
        <taxon>Chloroflexota</taxon>
        <taxon>Caldilineae</taxon>
        <taxon>Caldilineales</taxon>
        <taxon>Caldilineaceae</taxon>
    </lineage>
</organism>
<evidence type="ECO:0000256" key="4">
    <source>
        <dbReference type="ARBA" id="ARBA00022840"/>
    </source>
</evidence>
<dbReference type="Pfam" id="PF00005">
    <property type="entry name" value="ABC_tran"/>
    <property type="match status" value="1"/>
</dbReference>
<dbReference type="AlphaFoldDB" id="A0A6B1D3Y3"/>
<dbReference type="GO" id="GO:0005524">
    <property type="term" value="F:ATP binding"/>
    <property type="evidence" value="ECO:0007669"/>
    <property type="project" value="UniProtKB-KW"/>
</dbReference>
<reference evidence="6" key="1">
    <citation type="submission" date="2019-09" db="EMBL/GenBank/DDBJ databases">
        <title>Characterisation of the sponge microbiome using genome-centric metagenomics.</title>
        <authorList>
            <person name="Engelberts J.P."/>
            <person name="Robbins S.J."/>
            <person name="De Goeij J.M."/>
            <person name="Aranda M."/>
            <person name="Bell S.C."/>
            <person name="Webster N.S."/>
        </authorList>
    </citation>
    <scope>NUCLEOTIDE SEQUENCE</scope>
    <source>
        <strain evidence="6">SB0661_bin_32</strain>
    </source>
</reference>
<proteinExistence type="inferred from homology"/>
<evidence type="ECO:0000259" key="5">
    <source>
        <dbReference type="PROSITE" id="PS50893"/>
    </source>
</evidence>
<dbReference type="PROSITE" id="PS00211">
    <property type="entry name" value="ABC_TRANSPORTER_1"/>
    <property type="match status" value="1"/>
</dbReference>
<dbReference type="PANTHER" id="PTHR43776:SF7">
    <property type="entry name" value="D,D-DIPEPTIDE TRANSPORT ATP-BINDING PROTEIN DDPF-RELATED"/>
    <property type="match status" value="1"/>
</dbReference>
<name>A0A6B1D3Y3_9CHLR</name>
<comment type="similarity">
    <text evidence="1">Belongs to the ABC transporter superfamily.</text>
</comment>
<dbReference type="GO" id="GO:0055085">
    <property type="term" value="P:transmembrane transport"/>
    <property type="evidence" value="ECO:0007669"/>
    <property type="project" value="UniProtKB-ARBA"/>
</dbReference>
<dbReference type="SUPFAM" id="SSF52540">
    <property type="entry name" value="P-loop containing nucleoside triphosphate hydrolases"/>
    <property type="match status" value="1"/>
</dbReference>
<dbReference type="Pfam" id="PF08352">
    <property type="entry name" value="oligo_HPY"/>
    <property type="match status" value="1"/>
</dbReference>
<dbReference type="CDD" id="cd03257">
    <property type="entry name" value="ABC_NikE_OppD_transporters"/>
    <property type="match status" value="1"/>
</dbReference>
<dbReference type="PANTHER" id="PTHR43776">
    <property type="entry name" value="TRANSPORT ATP-BINDING PROTEIN"/>
    <property type="match status" value="1"/>
</dbReference>
<dbReference type="Gene3D" id="3.40.50.300">
    <property type="entry name" value="P-loop containing nucleotide triphosphate hydrolases"/>
    <property type="match status" value="1"/>
</dbReference>
<dbReference type="SMART" id="SM00382">
    <property type="entry name" value="AAA"/>
    <property type="match status" value="1"/>
</dbReference>
<dbReference type="FunFam" id="3.40.50.300:FF:000016">
    <property type="entry name" value="Oligopeptide ABC transporter ATP-binding component"/>
    <property type="match status" value="1"/>
</dbReference>
<dbReference type="PROSITE" id="PS50893">
    <property type="entry name" value="ABC_TRANSPORTER_2"/>
    <property type="match status" value="1"/>
</dbReference>
<gene>
    <name evidence="6" type="ORF">F4X14_04895</name>
</gene>
<dbReference type="GO" id="GO:0015833">
    <property type="term" value="P:peptide transport"/>
    <property type="evidence" value="ECO:0007669"/>
    <property type="project" value="InterPro"/>
</dbReference>
<keyword evidence="4 6" id="KW-0067">ATP-binding</keyword>
<comment type="caution">
    <text evidence="6">The sequence shown here is derived from an EMBL/GenBank/DDBJ whole genome shotgun (WGS) entry which is preliminary data.</text>
</comment>
<dbReference type="GO" id="GO:0016887">
    <property type="term" value="F:ATP hydrolysis activity"/>
    <property type="evidence" value="ECO:0007669"/>
    <property type="project" value="InterPro"/>
</dbReference>
<evidence type="ECO:0000313" key="6">
    <source>
        <dbReference type="EMBL" id="MYC94288.1"/>
    </source>
</evidence>